<feature type="transmembrane region" description="Helical" evidence="1">
    <location>
        <begin position="13"/>
        <end position="32"/>
    </location>
</feature>
<organism evidence="2 3">
    <name type="scientific">Parelaphostrongylus tenuis</name>
    <name type="common">Meningeal worm</name>
    <dbReference type="NCBI Taxonomy" id="148309"/>
    <lineage>
        <taxon>Eukaryota</taxon>
        <taxon>Metazoa</taxon>
        <taxon>Ecdysozoa</taxon>
        <taxon>Nematoda</taxon>
        <taxon>Chromadorea</taxon>
        <taxon>Rhabditida</taxon>
        <taxon>Rhabditina</taxon>
        <taxon>Rhabditomorpha</taxon>
        <taxon>Strongyloidea</taxon>
        <taxon>Metastrongylidae</taxon>
        <taxon>Parelaphostrongylus</taxon>
    </lineage>
</organism>
<dbReference type="AlphaFoldDB" id="A0AAD5MUN1"/>
<sequence>MTRGLMDNTLGEVGLVIGFVQSLLCVVFGRTLSCNKIERHLSALVSEAVIFGEFHWLHNGAVLFSSCGYQGTFDGLILLIINGYLLQPYLLHVSLWKLSRSFIWSDH</sequence>
<proteinExistence type="predicted"/>
<keyword evidence="1" id="KW-1133">Transmembrane helix</keyword>
<reference evidence="2" key="1">
    <citation type="submission" date="2021-06" db="EMBL/GenBank/DDBJ databases">
        <title>Parelaphostrongylus tenuis whole genome reference sequence.</title>
        <authorList>
            <person name="Garwood T.J."/>
            <person name="Larsen P.A."/>
            <person name="Fountain-Jones N.M."/>
            <person name="Garbe J.R."/>
            <person name="Macchietto M.G."/>
            <person name="Kania S.A."/>
            <person name="Gerhold R.W."/>
            <person name="Richards J.E."/>
            <person name="Wolf T.M."/>
        </authorList>
    </citation>
    <scope>NUCLEOTIDE SEQUENCE</scope>
    <source>
        <strain evidence="2">MNPRO001-30</strain>
        <tissue evidence="2">Meninges</tissue>
    </source>
</reference>
<keyword evidence="1" id="KW-0472">Membrane</keyword>
<comment type="caution">
    <text evidence="2">The sequence shown here is derived from an EMBL/GenBank/DDBJ whole genome shotgun (WGS) entry which is preliminary data.</text>
</comment>
<keyword evidence="3" id="KW-1185">Reference proteome</keyword>
<evidence type="ECO:0000256" key="1">
    <source>
        <dbReference type="SAM" id="Phobius"/>
    </source>
</evidence>
<accession>A0AAD5MUN1</accession>
<name>A0AAD5MUN1_PARTN</name>
<keyword evidence="1" id="KW-0812">Transmembrane</keyword>
<gene>
    <name evidence="2" type="ORF">KIN20_011210</name>
</gene>
<dbReference type="EMBL" id="JAHQIW010002017">
    <property type="protein sequence ID" value="KAJ1354316.1"/>
    <property type="molecule type" value="Genomic_DNA"/>
</dbReference>
<protein>
    <submittedName>
        <fullName evidence="2">Uncharacterized protein</fullName>
    </submittedName>
</protein>
<dbReference type="Proteomes" id="UP001196413">
    <property type="component" value="Unassembled WGS sequence"/>
</dbReference>
<evidence type="ECO:0000313" key="2">
    <source>
        <dbReference type="EMBL" id="KAJ1354316.1"/>
    </source>
</evidence>
<evidence type="ECO:0000313" key="3">
    <source>
        <dbReference type="Proteomes" id="UP001196413"/>
    </source>
</evidence>